<gene>
    <name evidence="4" type="ORF">GS424_016425</name>
</gene>
<reference evidence="4 5" key="1">
    <citation type="submission" date="2020-10" db="EMBL/GenBank/DDBJ databases">
        <title>Eggerthella sp. nov., isolated from human feces.</title>
        <authorList>
            <person name="Yajun G."/>
        </authorList>
    </citation>
    <scope>NUCLEOTIDE SEQUENCE [LARGE SCALE GENOMIC DNA]</scope>
    <source>
        <strain evidence="4 5">HF-1101</strain>
    </source>
</reference>
<dbReference type="SUPFAM" id="SSF46894">
    <property type="entry name" value="C-terminal effector domain of the bipartite response regulators"/>
    <property type="match status" value="1"/>
</dbReference>
<evidence type="ECO:0000256" key="3">
    <source>
        <dbReference type="ARBA" id="ARBA00023163"/>
    </source>
</evidence>
<dbReference type="AlphaFoldDB" id="A0A6L7IQ14"/>
<dbReference type="PANTHER" id="PTHR44688">
    <property type="entry name" value="DNA-BINDING TRANSCRIPTIONAL ACTIVATOR DEVR_DOSR"/>
    <property type="match status" value="1"/>
</dbReference>
<dbReference type="EMBL" id="CP063310">
    <property type="protein sequence ID" value="QOS68056.1"/>
    <property type="molecule type" value="Genomic_DNA"/>
</dbReference>
<dbReference type="GO" id="GO:0003677">
    <property type="term" value="F:DNA binding"/>
    <property type="evidence" value="ECO:0007669"/>
    <property type="project" value="UniProtKB-KW"/>
</dbReference>
<evidence type="ECO:0000256" key="2">
    <source>
        <dbReference type="ARBA" id="ARBA00023125"/>
    </source>
</evidence>
<dbReference type="InterPro" id="IPR000792">
    <property type="entry name" value="Tscrpt_reg_LuxR_C"/>
</dbReference>
<name>A0A6L7IQ14_9ACTN</name>
<dbReference type="KEGG" id="egd:GS424_016425"/>
<keyword evidence="2" id="KW-0238">DNA-binding</keyword>
<evidence type="ECO:0000256" key="1">
    <source>
        <dbReference type="ARBA" id="ARBA00023015"/>
    </source>
</evidence>
<sequence length="81" mass="9013">MAPKRETAPSAIPACPTRHLTPRELEVAYLLLTGMTTRDIALQLDISNNTLKSHLKNMFAKFDAHSQRQLVCRLYGASSTT</sequence>
<dbReference type="Pfam" id="PF00196">
    <property type="entry name" value="GerE"/>
    <property type="match status" value="1"/>
</dbReference>
<dbReference type="CDD" id="cd06170">
    <property type="entry name" value="LuxR_C_like"/>
    <property type="match status" value="1"/>
</dbReference>
<dbReference type="RefSeq" id="WP_160941048.1">
    <property type="nucleotide sequence ID" value="NZ_CP063310.1"/>
</dbReference>
<dbReference type="PANTHER" id="PTHR44688:SF16">
    <property type="entry name" value="DNA-BINDING TRANSCRIPTIONAL ACTIVATOR DEVR_DOSR"/>
    <property type="match status" value="1"/>
</dbReference>
<keyword evidence="3" id="KW-0804">Transcription</keyword>
<proteinExistence type="predicted"/>
<accession>A0A6L7IQ14</accession>
<dbReference type="PROSITE" id="PS00622">
    <property type="entry name" value="HTH_LUXR_1"/>
    <property type="match status" value="1"/>
</dbReference>
<evidence type="ECO:0000313" key="5">
    <source>
        <dbReference type="Proteomes" id="UP000478463"/>
    </source>
</evidence>
<protein>
    <submittedName>
        <fullName evidence="4">Helix-turn-helix transcriptional regulator</fullName>
    </submittedName>
</protein>
<dbReference type="InterPro" id="IPR036388">
    <property type="entry name" value="WH-like_DNA-bd_sf"/>
</dbReference>
<organism evidence="4 5">
    <name type="scientific">Eggerthella guodeyinii</name>
    <dbReference type="NCBI Taxonomy" id="2690837"/>
    <lineage>
        <taxon>Bacteria</taxon>
        <taxon>Bacillati</taxon>
        <taxon>Actinomycetota</taxon>
        <taxon>Coriobacteriia</taxon>
        <taxon>Eggerthellales</taxon>
        <taxon>Eggerthellaceae</taxon>
        <taxon>Eggerthella</taxon>
    </lineage>
</organism>
<evidence type="ECO:0000313" key="4">
    <source>
        <dbReference type="EMBL" id="QOS68056.1"/>
    </source>
</evidence>
<dbReference type="PRINTS" id="PR00038">
    <property type="entry name" value="HTHLUXR"/>
</dbReference>
<dbReference type="PROSITE" id="PS50043">
    <property type="entry name" value="HTH_LUXR_2"/>
    <property type="match status" value="1"/>
</dbReference>
<keyword evidence="1" id="KW-0805">Transcription regulation</keyword>
<dbReference type="InterPro" id="IPR016032">
    <property type="entry name" value="Sig_transdc_resp-reg_C-effctor"/>
</dbReference>
<dbReference type="SMART" id="SM00421">
    <property type="entry name" value="HTH_LUXR"/>
    <property type="match status" value="1"/>
</dbReference>
<dbReference type="Proteomes" id="UP000478463">
    <property type="component" value="Chromosome"/>
</dbReference>
<dbReference type="GO" id="GO:0006355">
    <property type="term" value="P:regulation of DNA-templated transcription"/>
    <property type="evidence" value="ECO:0007669"/>
    <property type="project" value="InterPro"/>
</dbReference>
<dbReference type="Gene3D" id="1.10.10.10">
    <property type="entry name" value="Winged helix-like DNA-binding domain superfamily/Winged helix DNA-binding domain"/>
    <property type="match status" value="1"/>
</dbReference>